<accession>A0ABQ1HZR8</accession>
<evidence type="ECO:0000313" key="9">
    <source>
        <dbReference type="EMBL" id="GGB02638.1"/>
    </source>
</evidence>
<feature type="domain" description="DNA mismatch repair MutH/Type II restriction enzyme Sau3AI" evidence="8">
    <location>
        <begin position="53"/>
        <end position="151"/>
    </location>
</feature>
<keyword evidence="5 7" id="KW-0378">Hydrolase</keyword>
<evidence type="ECO:0000256" key="5">
    <source>
        <dbReference type="ARBA" id="ARBA00022801"/>
    </source>
</evidence>
<dbReference type="NCBIfam" id="TIGR02248">
    <property type="entry name" value="mutH_TIGR"/>
    <property type="match status" value="1"/>
</dbReference>
<dbReference type="SUPFAM" id="SSF52980">
    <property type="entry name" value="Restriction endonuclease-like"/>
    <property type="match status" value="1"/>
</dbReference>
<protein>
    <recommendedName>
        <fullName evidence="7">DNA mismatch repair protein MutH</fullName>
    </recommendedName>
    <alternativeName>
        <fullName evidence="7">Methyl-directed mismatch repair protein</fullName>
    </alternativeName>
</protein>
<proteinExistence type="inferred from homology"/>
<dbReference type="HAMAP" id="MF_00759">
    <property type="entry name" value="MutH"/>
    <property type="match status" value="1"/>
</dbReference>
<evidence type="ECO:0000256" key="1">
    <source>
        <dbReference type="ARBA" id="ARBA00022490"/>
    </source>
</evidence>
<dbReference type="CDD" id="cd00583">
    <property type="entry name" value="MutH-like"/>
    <property type="match status" value="1"/>
</dbReference>
<keyword evidence="2 7" id="KW-0540">Nuclease</keyword>
<comment type="subcellular location">
    <subcellularLocation>
        <location evidence="7">Cytoplasm</location>
    </subcellularLocation>
</comment>
<dbReference type="Pfam" id="PF02976">
    <property type="entry name" value="MutH"/>
    <property type="match status" value="1"/>
</dbReference>
<evidence type="ECO:0000256" key="6">
    <source>
        <dbReference type="ARBA" id="ARBA00023204"/>
    </source>
</evidence>
<organism evidence="9 10">
    <name type="scientific">Agarivorans gilvus</name>
    <dbReference type="NCBI Taxonomy" id="680279"/>
    <lineage>
        <taxon>Bacteria</taxon>
        <taxon>Pseudomonadati</taxon>
        <taxon>Pseudomonadota</taxon>
        <taxon>Gammaproteobacteria</taxon>
        <taxon>Alteromonadales</taxon>
        <taxon>Alteromonadaceae</taxon>
        <taxon>Agarivorans</taxon>
    </lineage>
</organism>
<comment type="similarity">
    <text evidence="7">Belongs to the MutH family.</text>
</comment>
<dbReference type="EMBL" id="BMDY01000007">
    <property type="protein sequence ID" value="GGB02638.1"/>
    <property type="molecule type" value="Genomic_DNA"/>
</dbReference>
<evidence type="ECO:0000259" key="8">
    <source>
        <dbReference type="SMART" id="SM00927"/>
    </source>
</evidence>
<keyword evidence="1 7" id="KW-0963">Cytoplasm</keyword>
<dbReference type="NCBIfam" id="NF003458">
    <property type="entry name" value="PRK05070.1"/>
    <property type="match status" value="1"/>
</dbReference>
<dbReference type="InterPro" id="IPR037057">
    <property type="entry name" value="DNA_rep_MutH/T2_RE_sf"/>
</dbReference>
<name>A0ABQ1HZR8_9ALTE</name>
<dbReference type="RefSeq" id="WP_055734406.1">
    <property type="nucleotide sequence ID" value="NZ_BMDY01000007.1"/>
</dbReference>
<dbReference type="Proteomes" id="UP000651977">
    <property type="component" value="Unassembled WGS sequence"/>
</dbReference>
<evidence type="ECO:0000256" key="7">
    <source>
        <dbReference type="HAMAP-Rule" id="MF_00759"/>
    </source>
</evidence>
<keyword evidence="4 7" id="KW-0227">DNA damage</keyword>
<keyword evidence="6 7" id="KW-0234">DNA repair</keyword>
<reference evidence="10" key="1">
    <citation type="journal article" date="2019" name="Int. J. Syst. Evol. Microbiol.">
        <title>The Global Catalogue of Microorganisms (GCM) 10K type strain sequencing project: providing services to taxonomists for standard genome sequencing and annotation.</title>
        <authorList>
            <consortium name="The Broad Institute Genomics Platform"/>
            <consortium name="The Broad Institute Genome Sequencing Center for Infectious Disease"/>
            <person name="Wu L."/>
            <person name="Ma J."/>
        </authorList>
    </citation>
    <scope>NUCLEOTIDE SEQUENCE [LARGE SCALE GENOMIC DNA]</scope>
    <source>
        <strain evidence="10">CGMCC 1.10131</strain>
    </source>
</reference>
<dbReference type="SMART" id="SM00927">
    <property type="entry name" value="MutH"/>
    <property type="match status" value="1"/>
</dbReference>
<sequence>MLAKPKSEAELLQRAQSLAGFSLGELAQREGFSIPKNLKREKGWGGQLIEWCLGASAGSKPIQDFPELGIELKTIPIDSQGKPLESTYVCITPLCQVTGLTWHSSNVYNKLSRVLWIPILAERQIPVEQRVVATPLLWSPSAAQEQLLREDWEELMDMIAFGQIEQITARHGQVLQLRPKAANNKARTDAIGPNGQIIQTLPRGYYLKTRFTAELLRQHFQL</sequence>
<keyword evidence="10" id="KW-1185">Reference proteome</keyword>
<comment type="caution">
    <text evidence="9">The sequence shown here is derived from an EMBL/GenBank/DDBJ whole genome shotgun (WGS) entry which is preliminary data.</text>
</comment>
<keyword evidence="3 7" id="KW-0255">Endonuclease</keyword>
<dbReference type="InterPro" id="IPR004230">
    <property type="entry name" value="DNA_mismatch_repair_MutH"/>
</dbReference>
<evidence type="ECO:0000256" key="4">
    <source>
        <dbReference type="ARBA" id="ARBA00022763"/>
    </source>
</evidence>
<comment type="function">
    <text evidence="7">Sequence-specific endonuclease that cleaves unmethylated GATC sequences. It is involved in DNA mismatch repair.</text>
</comment>
<dbReference type="InterPro" id="IPR011337">
    <property type="entry name" value="DNA_rep_MutH/RE_typeII_Sau3AI"/>
</dbReference>
<dbReference type="InterPro" id="IPR011335">
    <property type="entry name" value="Restrct_endonuc-II-like"/>
</dbReference>
<evidence type="ECO:0000256" key="2">
    <source>
        <dbReference type="ARBA" id="ARBA00022722"/>
    </source>
</evidence>
<evidence type="ECO:0000313" key="10">
    <source>
        <dbReference type="Proteomes" id="UP000651977"/>
    </source>
</evidence>
<gene>
    <name evidence="7 9" type="primary">mutH</name>
    <name evidence="9" type="ORF">GCM10007414_14960</name>
</gene>
<dbReference type="Gene3D" id="3.40.600.10">
    <property type="entry name" value="DNA mismatch repair MutH/Restriction endonuclease, type II"/>
    <property type="match status" value="1"/>
</dbReference>
<evidence type="ECO:0000256" key="3">
    <source>
        <dbReference type="ARBA" id="ARBA00022759"/>
    </source>
</evidence>